<feature type="coiled-coil region" evidence="1">
    <location>
        <begin position="47"/>
        <end position="74"/>
    </location>
</feature>
<reference evidence="2" key="1">
    <citation type="submission" date="2021-03" db="EMBL/GenBank/DDBJ databases">
        <title>Draft genome sequence of rust myrtle Austropuccinia psidii MF-1, a brazilian biotype.</title>
        <authorList>
            <person name="Quecine M.C."/>
            <person name="Pachon D.M.R."/>
            <person name="Bonatelli M.L."/>
            <person name="Correr F.H."/>
            <person name="Franceschini L.M."/>
            <person name="Leite T.F."/>
            <person name="Margarido G.R.A."/>
            <person name="Almeida C.A."/>
            <person name="Ferrarezi J.A."/>
            <person name="Labate C.A."/>
        </authorList>
    </citation>
    <scope>NUCLEOTIDE SEQUENCE</scope>
    <source>
        <strain evidence="2">MF-1</strain>
    </source>
</reference>
<sequence length="121" mass="13984">MDLLVIKNYNQVIVEENPKLALSSKEVIPPETDRKSKVKDPEVNKLKVEDSEAIEKIEEELKKMRKNLEMAIEDPKNWLSLELSVVNETHEVESPQRKCKMYPKAPETIFSAISEDNSNIF</sequence>
<dbReference type="AlphaFoldDB" id="A0A9Q3F8G6"/>
<comment type="caution">
    <text evidence="2">The sequence shown here is derived from an EMBL/GenBank/DDBJ whole genome shotgun (WGS) entry which is preliminary data.</text>
</comment>
<organism evidence="2 3">
    <name type="scientific">Austropuccinia psidii MF-1</name>
    <dbReference type="NCBI Taxonomy" id="1389203"/>
    <lineage>
        <taxon>Eukaryota</taxon>
        <taxon>Fungi</taxon>
        <taxon>Dikarya</taxon>
        <taxon>Basidiomycota</taxon>
        <taxon>Pucciniomycotina</taxon>
        <taxon>Pucciniomycetes</taxon>
        <taxon>Pucciniales</taxon>
        <taxon>Sphaerophragmiaceae</taxon>
        <taxon>Austropuccinia</taxon>
    </lineage>
</organism>
<evidence type="ECO:0000256" key="1">
    <source>
        <dbReference type="SAM" id="Coils"/>
    </source>
</evidence>
<evidence type="ECO:0000313" key="3">
    <source>
        <dbReference type="Proteomes" id="UP000765509"/>
    </source>
</evidence>
<protein>
    <submittedName>
        <fullName evidence="2">Uncharacterized protein</fullName>
    </submittedName>
</protein>
<proteinExistence type="predicted"/>
<keyword evidence="3" id="KW-1185">Reference proteome</keyword>
<name>A0A9Q3F8G6_9BASI</name>
<dbReference type="Proteomes" id="UP000765509">
    <property type="component" value="Unassembled WGS sequence"/>
</dbReference>
<keyword evidence="1" id="KW-0175">Coiled coil</keyword>
<evidence type="ECO:0000313" key="2">
    <source>
        <dbReference type="EMBL" id="MBW0532341.1"/>
    </source>
</evidence>
<gene>
    <name evidence="2" type="ORF">O181_072056</name>
</gene>
<dbReference type="EMBL" id="AVOT02037634">
    <property type="protein sequence ID" value="MBW0532341.1"/>
    <property type="molecule type" value="Genomic_DNA"/>
</dbReference>
<accession>A0A9Q3F8G6</accession>